<dbReference type="SUPFAM" id="SSF51735">
    <property type="entry name" value="NAD(P)-binding Rossmann-fold domains"/>
    <property type="match status" value="1"/>
</dbReference>
<evidence type="ECO:0000256" key="1">
    <source>
        <dbReference type="ARBA" id="ARBA00006484"/>
    </source>
</evidence>
<feature type="transmembrane region" description="Helical" evidence="3">
    <location>
        <begin position="135"/>
        <end position="154"/>
    </location>
</feature>
<dbReference type="GO" id="GO:0016491">
    <property type="term" value="F:oxidoreductase activity"/>
    <property type="evidence" value="ECO:0007669"/>
    <property type="project" value="UniProtKB-KW"/>
</dbReference>
<dbReference type="PRINTS" id="PR00080">
    <property type="entry name" value="SDRFAMILY"/>
</dbReference>
<gene>
    <name evidence="4" type="ORF">NIES21_29860</name>
</gene>
<dbReference type="InterPro" id="IPR051122">
    <property type="entry name" value="SDR_DHRS6-like"/>
</dbReference>
<dbReference type="PANTHER" id="PTHR43477:SF1">
    <property type="entry name" value="DIHYDROANTICAPSIN 7-DEHYDROGENASE"/>
    <property type="match status" value="1"/>
</dbReference>
<sequence>MELVNKVALVTGGSSGIGRETAKLFAAEGAKVAIADIDTTGGLSLLEEIKNSGGDAMFCTCDVSNESQVQDWITNVVNQWQHIDILVANAGILAIGSLEEASNLDWDKVLGTNVKGYAFCAKYAIPHIRKRGGGAIVNVASIAALIAFPGFALYNTTKGAVLQLTRSLAHDLATENIRVNCVCPGVIETFQTQQFADWQGLTKEEVINQLAATVPMKRIGKPQEVAQAILFLASEKASYITATSLVIDGGYTVQ</sequence>
<dbReference type="Pfam" id="PF13561">
    <property type="entry name" value="adh_short_C2"/>
    <property type="match status" value="1"/>
</dbReference>
<dbReference type="Gene3D" id="3.40.50.720">
    <property type="entry name" value="NAD(P)-binding Rossmann-like Domain"/>
    <property type="match status" value="1"/>
</dbReference>
<dbReference type="PRINTS" id="PR00081">
    <property type="entry name" value="GDHRDH"/>
</dbReference>
<dbReference type="InterPro" id="IPR036291">
    <property type="entry name" value="NAD(P)-bd_dom_sf"/>
</dbReference>
<organism evidence="4 5">
    <name type="scientific">Anabaenopsis circularis NIES-21</name>
    <dbReference type="NCBI Taxonomy" id="1085406"/>
    <lineage>
        <taxon>Bacteria</taxon>
        <taxon>Bacillati</taxon>
        <taxon>Cyanobacteriota</taxon>
        <taxon>Cyanophyceae</taxon>
        <taxon>Nostocales</taxon>
        <taxon>Nodulariaceae</taxon>
        <taxon>Anabaenopsis</taxon>
    </lineage>
</organism>
<dbReference type="InterPro" id="IPR020904">
    <property type="entry name" value="Sc_DH/Rdtase_CS"/>
</dbReference>
<comment type="similarity">
    <text evidence="1">Belongs to the short-chain dehydrogenases/reductases (SDR) family.</text>
</comment>
<dbReference type="Proteomes" id="UP000218287">
    <property type="component" value="Chromosome"/>
</dbReference>
<dbReference type="EMBL" id="AP018174">
    <property type="protein sequence ID" value="BAY17151.1"/>
    <property type="molecule type" value="Genomic_DNA"/>
</dbReference>
<evidence type="ECO:0000256" key="2">
    <source>
        <dbReference type="ARBA" id="ARBA00023002"/>
    </source>
</evidence>
<keyword evidence="3" id="KW-1133">Transmembrane helix</keyword>
<dbReference type="CDD" id="cd05233">
    <property type="entry name" value="SDR_c"/>
    <property type="match status" value="1"/>
</dbReference>
<evidence type="ECO:0000313" key="4">
    <source>
        <dbReference type="EMBL" id="BAY17151.1"/>
    </source>
</evidence>
<dbReference type="OrthoDB" id="9803333at2"/>
<name>A0A1Z4GI05_9CYAN</name>
<proteinExistence type="inferred from homology"/>
<keyword evidence="3" id="KW-0812">Transmembrane</keyword>
<dbReference type="FunFam" id="3.40.50.720:FF:000084">
    <property type="entry name" value="Short-chain dehydrogenase reductase"/>
    <property type="match status" value="1"/>
</dbReference>
<dbReference type="AlphaFoldDB" id="A0A1Z4GI05"/>
<reference evidence="4 5" key="1">
    <citation type="submission" date="2017-06" db="EMBL/GenBank/DDBJ databases">
        <title>Genome sequencing of cyanobaciteial culture collection at National Institute for Environmental Studies (NIES).</title>
        <authorList>
            <person name="Hirose Y."/>
            <person name="Shimura Y."/>
            <person name="Fujisawa T."/>
            <person name="Nakamura Y."/>
            <person name="Kawachi M."/>
        </authorList>
    </citation>
    <scope>NUCLEOTIDE SEQUENCE [LARGE SCALE GENOMIC DNA]</scope>
    <source>
        <strain evidence="4 5">NIES-21</strain>
    </source>
</reference>
<dbReference type="PANTHER" id="PTHR43477">
    <property type="entry name" value="DIHYDROANTICAPSIN 7-DEHYDROGENASE"/>
    <property type="match status" value="1"/>
</dbReference>
<accession>A0A1Z4GI05</accession>
<dbReference type="InterPro" id="IPR002347">
    <property type="entry name" value="SDR_fam"/>
</dbReference>
<protein>
    <submittedName>
        <fullName evidence="4">Short-chain dehydrogenase/reductase SDR</fullName>
    </submittedName>
</protein>
<dbReference type="NCBIfam" id="NF005559">
    <property type="entry name" value="PRK07231.1"/>
    <property type="match status" value="1"/>
</dbReference>
<keyword evidence="2" id="KW-0560">Oxidoreductase</keyword>
<keyword evidence="5" id="KW-1185">Reference proteome</keyword>
<evidence type="ECO:0000256" key="3">
    <source>
        <dbReference type="SAM" id="Phobius"/>
    </source>
</evidence>
<evidence type="ECO:0000313" key="5">
    <source>
        <dbReference type="Proteomes" id="UP000218287"/>
    </source>
</evidence>
<dbReference type="PROSITE" id="PS00061">
    <property type="entry name" value="ADH_SHORT"/>
    <property type="match status" value="1"/>
</dbReference>
<keyword evidence="3" id="KW-0472">Membrane</keyword>